<sequence length="638" mass="72001">MASADHLTAQQAVGKCFKNEVLGEYRVLRATRSSKRDFVVYKAPNGEAAHITHLDHVGFDYTFCQMRWSGAYHSQDYTIMKPMLRGLVNGDAPDTPVLDYENSYHWCYRFTHASSSPPHTDTMKQAHLTAMTECAYALEHNIKNLKGAALEMKQGMNDDFKKYTAITQEISKIKHDAIQWRILVSRVAKSSKEDVAISPEKREENLPRIHADERTINDRAFKLATKRLFVEQNSMNIEMDKKSAEAHPIGALEQKVADQAKTIEASASASVMNHELNAIDIQDLRARIQETGVVPTLANHEMAPKQKEEMLEERNRPTITVTKRTNRSLYMFVLQHILSPLHSVLVRPGEPTPAGSQPLTPHKKAIKRCSVTERQTEGIYVYDMVAHQPPATKLSETEKKTQKHMYYFAGGGWQMLPSSEHWSLCAEFACKLPNTTVSLVSYPLAPNSPAPMAIPALMKWYHTALREAEEANETVIFAGDSAGGNIILCLTLCALHEDINARAPAAIMAISPSTDLRRHNPDIKIIEKHDPILRIPFINMTARTWRNAWDPIDVRVSPLYADVSPLAKRGILVHGVVGRYDILGPDAILFREKCNQASVRGEWLDWEKQMHVFPLTWAFRLPEGVGSKNWMVDVLRKT</sequence>
<dbReference type="SUPFAM" id="SSF53474">
    <property type="entry name" value="alpha/beta-Hydrolases"/>
    <property type="match status" value="1"/>
</dbReference>
<reference evidence="3" key="1">
    <citation type="submission" date="2023-08" db="EMBL/GenBank/DDBJ databases">
        <title>Black Yeasts Isolated from many extreme environments.</title>
        <authorList>
            <person name="Coleine C."/>
            <person name="Stajich J.E."/>
            <person name="Selbmann L."/>
        </authorList>
    </citation>
    <scope>NUCLEOTIDE SEQUENCE</scope>
    <source>
        <strain evidence="3">CCFEE 5401</strain>
    </source>
</reference>
<evidence type="ECO:0000313" key="3">
    <source>
        <dbReference type="EMBL" id="KAK5107928.1"/>
    </source>
</evidence>
<dbReference type="InterPro" id="IPR013094">
    <property type="entry name" value="AB_hydrolase_3"/>
</dbReference>
<dbReference type="Proteomes" id="UP001310890">
    <property type="component" value="Unassembled WGS sequence"/>
</dbReference>
<dbReference type="GO" id="GO:0016787">
    <property type="term" value="F:hydrolase activity"/>
    <property type="evidence" value="ECO:0007669"/>
    <property type="project" value="UniProtKB-KW"/>
</dbReference>
<proteinExistence type="predicted"/>
<gene>
    <name evidence="3" type="ORF">LTR62_000533</name>
</gene>
<evidence type="ECO:0000259" key="2">
    <source>
        <dbReference type="Pfam" id="PF07859"/>
    </source>
</evidence>
<dbReference type="Gene3D" id="3.40.50.1820">
    <property type="entry name" value="alpha/beta hydrolase"/>
    <property type="match status" value="1"/>
</dbReference>
<feature type="domain" description="Alpha/beta hydrolase fold-3" evidence="2">
    <location>
        <begin position="406"/>
        <end position="614"/>
    </location>
</feature>
<evidence type="ECO:0000256" key="1">
    <source>
        <dbReference type="ARBA" id="ARBA00022801"/>
    </source>
</evidence>
<organism evidence="3 4">
    <name type="scientific">Meristemomyces frigidus</name>
    <dbReference type="NCBI Taxonomy" id="1508187"/>
    <lineage>
        <taxon>Eukaryota</taxon>
        <taxon>Fungi</taxon>
        <taxon>Dikarya</taxon>
        <taxon>Ascomycota</taxon>
        <taxon>Pezizomycotina</taxon>
        <taxon>Dothideomycetes</taxon>
        <taxon>Dothideomycetidae</taxon>
        <taxon>Mycosphaerellales</taxon>
        <taxon>Teratosphaeriaceae</taxon>
        <taxon>Meristemomyces</taxon>
    </lineage>
</organism>
<dbReference type="AlphaFoldDB" id="A0AAN7YCD4"/>
<dbReference type="PANTHER" id="PTHR48081:SF8">
    <property type="entry name" value="ALPHA_BETA HYDROLASE FOLD-3 DOMAIN-CONTAINING PROTEIN-RELATED"/>
    <property type="match status" value="1"/>
</dbReference>
<dbReference type="InterPro" id="IPR050300">
    <property type="entry name" value="GDXG_lipolytic_enzyme"/>
</dbReference>
<dbReference type="InterPro" id="IPR029058">
    <property type="entry name" value="AB_hydrolase_fold"/>
</dbReference>
<comment type="caution">
    <text evidence="3">The sequence shown here is derived from an EMBL/GenBank/DDBJ whole genome shotgun (WGS) entry which is preliminary data.</text>
</comment>
<dbReference type="PANTHER" id="PTHR48081">
    <property type="entry name" value="AB HYDROLASE SUPERFAMILY PROTEIN C4A8.06C"/>
    <property type="match status" value="1"/>
</dbReference>
<keyword evidence="1" id="KW-0378">Hydrolase</keyword>
<accession>A0AAN7YCD4</accession>
<name>A0AAN7YCD4_9PEZI</name>
<protein>
    <recommendedName>
        <fullName evidence="2">Alpha/beta hydrolase fold-3 domain-containing protein</fullName>
    </recommendedName>
</protein>
<dbReference type="EMBL" id="JAVRRL010000101">
    <property type="protein sequence ID" value="KAK5107928.1"/>
    <property type="molecule type" value="Genomic_DNA"/>
</dbReference>
<dbReference type="Pfam" id="PF07859">
    <property type="entry name" value="Abhydrolase_3"/>
    <property type="match status" value="1"/>
</dbReference>
<evidence type="ECO:0000313" key="4">
    <source>
        <dbReference type="Proteomes" id="UP001310890"/>
    </source>
</evidence>